<dbReference type="STRING" id="908809.ABG79_00568"/>
<proteinExistence type="predicted"/>
<dbReference type="Gene3D" id="3.90.550.10">
    <property type="entry name" value="Spore Coat Polysaccharide Biosynthesis Protein SpsA, Chain A"/>
    <property type="match status" value="1"/>
</dbReference>
<evidence type="ECO:0000313" key="2">
    <source>
        <dbReference type="EMBL" id="KRQ87763.1"/>
    </source>
</evidence>
<name>A0A0R3JW52_CALMK</name>
<keyword evidence="3" id="KW-1185">Reference proteome</keyword>
<evidence type="ECO:0000313" key="3">
    <source>
        <dbReference type="Proteomes" id="UP000052015"/>
    </source>
</evidence>
<dbReference type="Proteomes" id="UP000052015">
    <property type="component" value="Unassembled WGS sequence"/>
</dbReference>
<protein>
    <submittedName>
        <fullName evidence="2">Undecaprenyl-phosphate mannosyltransferase</fullName>
        <ecNumber evidence="2">2.4.1.54</ecNumber>
    </submittedName>
</protein>
<dbReference type="RefSeq" id="WP_057976897.1">
    <property type="nucleotide sequence ID" value="NZ_LKHP01000002.1"/>
</dbReference>
<evidence type="ECO:0000259" key="1">
    <source>
        <dbReference type="Pfam" id="PF00535"/>
    </source>
</evidence>
<dbReference type="InterPro" id="IPR001173">
    <property type="entry name" value="Glyco_trans_2-like"/>
</dbReference>
<dbReference type="EMBL" id="LKHP01000002">
    <property type="protein sequence ID" value="KRQ87763.1"/>
    <property type="molecule type" value="Genomic_DNA"/>
</dbReference>
<keyword evidence="2" id="KW-0808">Transferase</keyword>
<keyword evidence="2" id="KW-0328">Glycosyltransferase</keyword>
<organism evidence="2 3">
    <name type="scientific">Caloramator mitchellensis</name>
    <dbReference type="NCBI Taxonomy" id="908809"/>
    <lineage>
        <taxon>Bacteria</taxon>
        <taxon>Bacillati</taxon>
        <taxon>Bacillota</taxon>
        <taxon>Clostridia</taxon>
        <taxon>Eubacteriales</taxon>
        <taxon>Clostridiaceae</taxon>
        <taxon>Caloramator</taxon>
    </lineage>
</organism>
<dbReference type="OrthoDB" id="9810303at2"/>
<dbReference type="InterPro" id="IPR029044">
    <property type="entry name" value="Nucleotide-diphossugar_trans"/>
</dbReference>
<dbReference type="PANTHER" id="PTHR10859:SF114">
    <property type="entry name" value="DOLICHOL-PHOSPHATE MANNOSYLTRANSFERASE"/>
    <property type="match status" value="1"/>
</dbReference>
<comment type="caution">
    <text evidence="2">The sequence shown here is derived from an EMBL/GenBank/DDBJ whole genome shotgun (WGS) entry which is preliminary data.</text>
</comment>
<dbReference type="CDD" id="cd04179">
    <property type="entry name" value="DPM_DPG-synthase_like"/>
    <property type="match status" value="1"/>
</dbReference>
<feature type="domain" description="Glycosyltransferase 2-like" evidence="1">
    <location>
        <begin position="5"/>
        <end position="122"/>
    </location>
</feature>
<sequence length="224" mass="24897">MKVLIIIPAYNEERNIKRVIEDLNRFYSSKDLLVVNDGSFDGTSEIAKQCGCRVIDLPCNLGVGGAVQTGIKFAKENGYDAAIQFDGDGQHRAEYIDKLIEALSYADLSIGSRFLGGNSFDSSLFRGIGIKFFSLLVSILTGKRFTDTTSGFRAFGKRAIDLFYDYYPVDYPEVESILYANSNKLKIAEIPVLMNQRIEGRSSITPVKSVYYALKVTLALLLKP</sequence>
<dbReference type="EC" id="2.4.1.54" evidence="2"/>
<dbReference type="GO" id="GO:0047267">
    <property type="term" value="F:undecaprenyl-phosphate mannosyltransferase activity"/>
    <property type="evidence" value="ECO:0007669"/>
    <property type="project" value="UniProtKB-EC"/>
</dbReference>
<dbReference type="AlphaFoldDB" id="A0A0R3JW52"/>
<reference evidence="2 3" key="1">
    <citation type="submission" date="2015-09" db="EMBL/GenBank/DDBJ databases">
        <title>Draft genome sequence of a Caloramator mitchellensis, a moderate thermophile from the Great Artesian Basin of Australia.</title>
        <authorList>
            <person name="Patel B.K."/>
        </authorList>
    </citation>
    <scope>NUCLEOTIDE SEQUENCE [LARGE SCALE GENOMIC DNA]</scope>
    <source>
        <strain evidence="2 3">VF08</strain>
    </source>
</reference>
<dbReference type="PANTHER" id="PTHR10859">
    <property type="entry name" value="GLYCOSYL TRANSFERASE"/>
    <property type="match status" value="1"/>
</dbReference>
<gene>
    <name evidence="2" type="ORF">ABG79_00568</name>
</gene>
<dbReference type="SUPFAM" id="SSF53448">
    <property type="entry name" value="Nucleotide-diphospho-sugar transferases"/>
    <property type="match status" value="1"/>
</dbReference>
<dbReference type="GO" id="GO:0006487">
    <property type="term" value="P:protein N-linked glycosylation"/>
    <property type="evidence" value="ECO:0007669"/>
    <property type="project" value="TreeGrafter"/>
</dbReference>
<accession>A0A0R3JW52</accession>
<dbReference type="Pfam" id="PF00535">
    <property type="entry name" value="Glycos_transf_2"/>
    <property type="match status" value="1"/>
</dbReference>